<evidence type="ECO:0000313" key="1">
    <source>
        <dbReference type="EMBL" id="KAJ8866741.1"/>
    </source>
</evidence>
<dbReference type="Proteomes" id="UP001159363">
    <property type="component" value="Chromosome 15"/>
</dbReference>
<reference evidence="1 2" key="1">
    <citation type="submission" date="2023-02" db="EMBL/GenBank/DDBJ databases">
        <title>LHISI_Scaffold_Assembly.</title>
        <authorList>
            <person name="Stuart O.P."/>
            <person name="Cleave R."/>
            <person name="Magrath M.J.L."/>
            <person name="Mikheyev A.S."/>
        </authorList>
    </citation>
    <scope>NUCLEOTIDE SEQUENCE [LARGE SCALE GENOMIC DNA]</scope>
    <source>
        <strain evidence="1">Daus_M_001</strain>
        <tissue evidence="1">Leg muscle</tissue>
    </source>
</reference>
<gene>
    <name evidence="1" type="ORF">PR048_032602</name>
</gene>
<organism evidence="1 2">
    <name type="scientific">Dryococelus australis</name>
    <dbReference type="NCBI Taxonomy" id="614101"/>
    <lineage>
        <taxon>Eukaryota</taxon>
        <taxon>Metazoa</taxon>
        <taxon>Ecdysozoa</taxon>
        <taxon>Arthropoda</taxon>
        <taxon>Hexapoda</taxon>
        <taxon>Insecta</taxon>
        <taxon>Pterygota</taxon>
        <taxon>Neoptera</taxon>
        <taxon>Polyneoptera</taxon>
        <taxon>Phasmatodea</taxon>
        <taxon>Verophasmatodea</taxon>
        <taxon>Anareolatae</taxon>
        <taxon>Phasmatidae</taxon>
        <taxon>Eurycanthinae</taxon>
        <taxon>Dryococelus</taxon>
    </lineage>
</organism>
<proteinExistence type="predicted"/>
<accession>A0ABQ9G5I5</accession>
<dbReference type="EMBL" id="JARBHB010000016">
    <property type="protein sequence ID" value="KAJ8866741.1"/>
    <property type="molecule type" value="Genomic_DNA"/>
</dbReference>
<keyword evidence="2" id="KW-1185">Reference proteome</keyword>
<evidence type="ECO:0000313" key="2">
    <source>
        <dbReference type="Proteomes" id="UP001159363"/>
    </source>
</evidence>
<comment type="caution">
    <text evidence="1">The sequence shown here is derived from an EMBL/GenBank/DDBJ whole genome shotgun (WGS) entry which is preliminary data.</text>
</comment>
<name>A0ABQ9G5I5_9NEOP</name>
<sequence>MYRVRKILKCGCSLQARGTMKRKETRKVLTHHLYFCMRDFGHHVGEDTEIYFSLYDTKKAKYIRLAGPADMLGF</sequence>
<protein>
    <submittedName>
        <fullName evidence="1">Uncharacterized protein</fullName>
    </submittedName>
</protein>